<dbReference type="Proteomes" id="UP000182306">
    <property type="component" value="Chromosome"/>
</dbReference>
<proteinExistence type="predicted"/>
<evidence type="ECO:0000313" key="1">
    <source>
        <dbReference type="EMBL" id="APG91866.1"/>
    </source>
</evidence>
<dbReference type="KEGG" id="same:SAMCFNEI73_Ch2588"/>
<organism evidence="1 2">
    <name type="scientific">Sinorhizobium americanum</name>
    <dbReference type="NCBI Taxonomy" id="194963"/>
    <lineage>
        <taxon>Bacteria</taxon>
        <taxon>Pseudomonadati</taxon>
        <taxon>Pseudomonadota</taxon>
        <taxon>Alphaproteobacteria</taxon>
        <taxon>Hyphomicrobiales</taxon>
        <taxon>Rhizobiaceae</taxon>
        <taxon>Sinorhizobium/Ensifer group</taxon>
        <taxon>Sinorhizobium</taxon>
    </lineage>
</organism>
<accession>A0A1L3LPA4</accession>
<reference evidence="1 2" key="1">
    <citation type="submission" date="2015-10" db="EMBL/GenBank/DDBJ databases">
        <title>Genomic differences between typical nodule nitrogen-fixing rhizobial strains and those coming from bean seeds.</title>
        <authorList>
            <person name="Peralta H."/>
            <person name="Aguilar-Vera A."/>
            <person name="Diaz R."/>
            <person name="Mora Y."/>
            <person name="Martinez-Batallar G."/>
            <person name="Salazar E."/>
            <person name="Vargas-Lagunas C."/>
            <person name="Encarnacion S."/>
            <person name="Girard L."/>
            <person name="Mora J."/>
        </authorList>
    </citation>
    <scope>NUCLEOTIDE SEQUENCE [LARGE SCALE GENOMIC DNA]</scope>
    <source>
        <strain evidence="1 2">CFNEI 73</strain>
    </source>
</reference>
<protein>
    <submittedName>
        <fullName evidence="1">Resolvase, N-terminal</fullName>
    </submittedName>
</protein>
<gene>
    <name evidence="1" type="ORF">SAMCFNEI73_Ch2588</name>
</gene>
<dbReference type="RefSeq" id="WP_064252411.1">
    <property type="nucleotide sequence ID" value="NZ_CP013107.1"/>
</dbReference>
<dbReference type="AlphaFoldDB" id="A0A1L3LPA4"/>
<name>A0A1L3LPA4_9HYPH</name>
<keyword evidence="2" id="KW-1185">Reference proteome</keyword>
<evidence type="ECO:0000313" key="2">
    <source>
        <dbReference type="Proteomes" id="UP000182306"/>
    </source>
</evidence>
<dbReference type="EMBL" id="CP013107">
    <property type="protein sequence ID" value="APG91866.1"/>
    <property type="molecule type" value="Genomic_DNA"/>
</dbReference>
<sequence length="138" mass="15115">MSPYFAETAEAITNPEPFALVSLRDLMQSSPEFLLSLTAIELFRSPNAGAIPPELECVIEDLDEQVNFTTEMVRAGLATIARLMSDKAEDRSVGRKEVLEAACQKFTQDSVRLSTLLILRDTLTVPAEQIAPTTAINS</sequence>